<feature type="signal peptide" evidence="1">
    <location>
        <begin position="1"/>
        <end position="22"/>
    </location>
</feature>
<evidence type="ECO:0008006" key="4">
    <source>
        <dbReference type="Google" id="ProtNLM"/>
    </source>
</evidence>
<name>A0A4Y9S271_9CAUL</name>
<dbReference type="Proteomes" id="UP000298216">
    <property type="component" value="Unassembled WGS sequence"/>
</dbReference>
<dbReference type="PROSITE" id="PS51257">
    <property type="entry name" value="PROKAR_LIPOPROTEIN"/>
    <property type="match status" value="1"/>
</dbReference>
<comment type="caution">
    <text evidence="2">The sequence shown here is derived from an EMBL/GenBank/DDBJ whole genome shotgun (WGS) entry which is preliminary data.</text>
</comment>
<feature type="chain" id="PRO_5021375431" description="Beta-lactamase-inhibitor-like PepSY-like domain-containing protein" evidence="1">
    <location>
        <begin position="23"/>
        <end position="179"/>
    </location>
</feature>
<dbReference type="OrthoDB" id="5701716at2"/>
<dbReference type="SUPFAM" id="SSF160574">
    <property type="entry name" value="BT0923-like"/>
    <property type="match status" value="1"/>
</dbReference>
<reference evidence="2 3" key="1">
    <citation type="submission" date="2019-03" db="EMBL/GenBank/DDBJ databases">
        <title>Draft genome of Brevundimonas sp. a heavy metal resistant soil bacteria.</title>
        <authorList>
            <person name="Soto J."/>
        </authorList>
    </citation>
    <scope>NUCLEOTIDE SEQUENCE [LARGE SCALE GENOMIC DNA]</scope>
    <source>
        <strain evidence="2 3">B-10</strain>
    </source>
</reference>
<proteinExistence type="predicted"/>
<evidence type="ECO:0000313" key="2">
    <source>
        <dbReference type="EMBL" id="TFW15263.1"/>
    </source>
</evidence>
<evidence type="ECO:0000256" key="1">
    <source>
        <dbReference type="SAM" id="SignalP"/>
    </source>
</evidence>
<keyword evidence="3" id="KW-1185">Reference proteome</keyword>
<evidence type="ECO:0000313" key="3">
    <source>
        <dbReference type="Proteomes" id="UP000298216"/>
    </source>
</evidence>
<dbReference type="AlphaFoldDB" id="A0A4Y9S271"/>
<dbReference type="Gene3D" id="3.30.505.20">
    <property type="match status" value="1"/>
</dbReference>
<gene>
    <name evidence="2" type="ORF">EGY25_01335</name>
</gene>
<dbReference type="RefSeq" id="WP_135193259.1">
    <property type="nucleotide sequence ID" value="NZ_SPVH01000001.1"/>
</dbReference>
<dbReference type="EMBL" id="SPVH01000001">
    <property type="protein sequence ID" value="TFW15263.1"/>
    <property type="molecule type" value="Genomic_DNA"/>
</dbReference>
<sequence>MKHALFAIAAAAVLGACSPAQEDKADTAPTALPPGPETQISDVSPADLPPALTALIQQTVPGMTVAEVERKEREGRVYYDVEGARPDGSEVELDIQQTGDRFEVVEIQRDVAFADMPQAVQTTARAATGAFAPERIIESRQMDGSVIYELFAVGQPAEPAMEVRVRDGKAEVLTERWPH</sequence>
<accession>A0A4Y9S271</accession>
<protein>
    <recommendedName>
        <fullName evidence="4">Beta-lactamase-inhibitor-like PepSY-like domain-containing protein</fullName>
    </recommendedName>
</protein>
<organism evidence="2 3">
    <name type="scientific">Brevundimonas intermedia</name>
    <dbReference type="NCBI Taxonomy" id="74315"/>
    <lineage>
        <taxon>Bacteria</taxon>
        <taxon>Pseudomonadati</taxon>
        <taxon>Pseudomonadota</taxon>
        <taxon>Alphaproteobacteria</taxon>
        <taxon>Caulobacterales</taxon>
        <taxon>Caulobacteraceae</taxon>
        <taxon>Brevundimonas</taxon>
    </lineage>
</organism>
<keyword evidence="1" id="KW-0732">Signal</keyword>